<evidence type="ECO:0000313" key="3">
    <source>
        <dbReference type="Proteomes" id="UP001208570"/>
    </source>
</evidence>
<dbReference type="Proteomes" id="UP001208570">
    <property type="component" value="Unassembled WGS sequence"/>
</dbReference>
<gene>
    <name evidence="2" type="ORF">LSH36_40g22007</name>
</gene>
<keyword evidence="1" id="KW-0472">Membrane</keyword>
<organism evidence="2 3">
    <name type="scientific">Paralvinella palmiformis</name>
    <dbReference type="NCBI Taxonomy" id="53620"/>
    <lineage>
        <taxon>Eukaryota</taxon>
        <taxon>Metazoa</taxon>
        <taxon>Spiralia</taxon>
        <taxon>Lophotrochozoa</taxon>
        <taxon>Annelida</taxon>
        <taxon>Polychaeta</taxon>
        <taxon>Sedentaria</taxon>
        <taxon>Canalipalpata</taxon>
        <taxon>Terebellida</taxon>
        <taxon>Terebelliformia</taxon>
        <taxon>Alvinellidae</taxon>
        <taxon>Paralvinella</taxon>
    </lineage>
</organism>
<sequence>MNNLVRSRHLPNADPGDTMAQVTISSQAASGTPPNVEPTNVFDKPIVKYFTVTSVFALIALLALLVYYIISHIESKRALQADRKSYACIQMPPSGGRRMSRPMLNGDCETSNNRGRYAFPFIWKLARRN</sequence>
<dbReference type="AlphaFoldDB" id="A0AAD9K7T2"/>
<keyword evidence="3" id="KW-1185">Reference proteome</keyword>
<evidence type="ECO:0000256" key="1">
    <source>
        <dbReference type="SAM" id="Phobius"/>
    </source>
</evidence>
<protein>
    <submittedName>
        <fullName evidence="2">Uncharacterized protein</fullName>
    </submittedName>
</protein>
<keyword evidence="1" id="KW-0812">Transmembrane</keyword>
<evidence type="ECO:0000313" key="2">
    <source>
        <dbReference type="EMBL" id="KAK2166351.1"/>
    </source>
</evidence>
<reference evidence="2" key="1">
    <citation type="journal article" date="2023" name="Mol. Biol. Evol.">
        <title>Third-Generation Sequencing Reveals the Adaptive Role of the Epigenome in Three Deep-Sea Polychaetes.</title>
        <authorList>
            <person name="Perez M."/>
            <person name="Aroh O."/>
            <person name="Sun Y."/>
            <person name="Lan Y."/>
            <person name="Juniper S.K."/>
            <person name="Young C.R."/>
            <person name="Angers B."/>
            <person name="Qian P.Y."/>
        </authorList>
    </citation>
    <scope>NUCLEOTIDE SEQUENCE</scope>
    <source>
        <strain evidence="2">P08H-3</strain>
    </source>
</reference>
<keyword evidence="1" id="KW-1133">Transmembrane helix</keyword>
<proteinExistence type="predicted"/>
<dbReference type="EMBL" id="JAODUP010000040">
    <property type="protein sequence ID" value="KAK2166351.1"/>
    <property type="molecule type" value="Genomic_DNA"/>
</dbReference>
<comment type="caution">
    <text evidence="2">The sequence shown here is derived from an EMBL/GenBank/DDBJ whole genome shotgun (WGS) entry which is preliminary data.</text>
</comment>
<accession>A0AAD9K7T2</accession>
<name>A0AAD9K7T2_9ANNE</name>
<feature type="transmembrane region" description="Helical" evidence="1">
    <location>
        <begin position="49"/>
        <end position="70"/>
    </location>
</feature>